<sequence>MDNTSKFLLLKQFKCQRVGSIRWFKFNILFSEKPEDFDFKNSLAGVWGTSQMWETNLVER</sequence>
<dbReference type="AlphaFoldDB" id="A0A2P2QML6"/>
<accession>A0A2P2QML6</accession>
<protein>
    <submittedName>
        <fullName evidence="1">Uncharacterized protein</fullName>
    </submittedName>
</protein>
<reference evidence="1" key="1">
    <citation type="submission" date="2018-02" db="EMBL/GenBank/DDBJ databases">
        <title>Rhizophora mucronata_Transcriptome.</title>
        <authorList>
            <person name="Meera S.P."/>
            <person name="Sreeshan A."/>
            <person name="Augustine A."/>
        </authorList>
    </citation>
    <scope>NUCLEOTIDE SEQUENCE</scope>
    <source>
        <tissue evidence="1">Leaf</tissue>
    </source>
</reference>
<organism evidence="1">
    <name type="scientific">Rhizophora mucronata</name>
    <name type="common">Asiatic mangrove</name>
    <dbReference type="NCBI Taxonomy" id="61149"/>
    <lineage>
        <taxon>Eukaryota</taxon>
        <taxon>Viridiplantae</taxon>
        <taxon>Streptophyta</taxon>
        <taxon>Embryophyta</taxon>
        <taxon>Tracheophyta</taxon>
        <taxon>Spermatophyta</taxon>
        <taxon>Magnoliopsida</taxon>
        <taxon>eudicotyledons</taxon>
        <taxon>Gunneridae</taxon>
        <taxon>Pentapetalae</taxon>
        <taxon>rosids</taxon>
        <taxon>fabids</taxon>
        <taxon>Malpighiales</taxon>
        <taxon>Rhizophoraceae</taxon>
        <taxon>Rhizophora</taxon>
    </lineage>
</organism>
<evidence type="ECO:0000313" key="1">
    <source>
        <dbReference type="EMBL" id="MBX68259.1"/>
    </source>
</evidence>
<name>A0A2P2QML6_RHIMU</name>
<dbReference type="EMBL" id="GGEC01087775">
    <property type="protein sequence ID" value="MBX68259.1"/>
    <property type="molecule type" value="Transcribed_RNA"/>
</dbReference>
<proteinExistence type="predicted"/>